<dbReference type="Gene3D" id="3.40.50.970">
    <property type="match status" value="1"/>
</dbReference>
<dbReference type="SUPFAM" id="SSF52922">
    <property type="entry name" value="TK C-terminal domain-like"/>
    <property type="match status" value="1"/>
</dbReference>
<protein>
    <submittedName>
        <fullName evidence="5">Alpha-ketoacid dehydrogenase subunit beta</fullName>
        <ecNumber evidence="5">1.2.4.-</ecNumber>
    </submittedName>
</protein>
<dbReference type="RefSeq" id="WP_263341091.1">
    <property type="nucleotide sequence ID" value="NZ_JAGSYH010000006.1"/>
</dbReference>
<dbReference type="SUPFAM" id="SSF52518">
    <property type="entry name" value="Thiamin diphosphate-binding fold (THDP-binding)"/>
    <property type="match status" value="1"/>
</dbReference>
<keyword evidence="2 5" id="KW-0560">Oxidoreductase</keyword>
<dbReference type="Pfam" id="PF02779">
    <property type="entry name" value="Transket_pyr"/>
    <property type="match status" value="1"/>
</dbReference>
<dbReference type="PANTHER" id="PTHR43257:SF2">
    <property type="entry name" value="PYRUVATE DEHYDROGENASE E1 COMPONENT SUBUNIT BETA"/>
    <property type="match status" value="1"/>
</dbReference>
<dbReference type="EMBL" id="JBHSPH010000008">
    <property type="protein sequence ID" value="MFC5864012.1"/>
    <property type="molecule type" value="Genomic_DNA"/>
</dbReference>
<comment type="caution">
    <text evidence="5">The sequence shown here is derived from an EMBL/GenBank/DDBJ whole genome shotgun (WGS) entry which is preliminary data.</text>
</comment>
<dbReference type="CDD" id="cd07036">
    <property type="entry name" value="TPP_PYR_E1-PDHc-beta_like"/>
    <property type="match status" value="1"/>
</dbReference>
<keyword evidence="3" id="KW-0786">Thiamine pyrophosphate</keyword>
<evidence type="ECO:0000256" key="2">
    <source>
        <dbReference type="ARBA" id="ARBA00023002"/>
    </source>
</evidence>
<accession>A0ABW1EL38</accession>
<evidence type="ECO:0000256" key="1">
    <source>
        <dbReference type="ARBA" id="ARBA00001964"/>
    </source>
</evidence>
<evidence type="ECO:0000256" key="3">
    <source>
        <dbReference type="ARBA" id="ARBA00023052"/>
    </source>
</evidence>
<dbReference type="GO" id="GO:0016491">
    <property type="term" value="F:oxidoreductase activity"/>
    <property type="evidence" value="ECO:0007669"/>
    <property type="project" value="UniProtKB-KW"/>
</dbReference>
<dbReference type="InterPro" id="IPR009014">
    <property type="entry name" value="Transketo_C/PFOR_II"/>
</dbReference>
<evidence type="ECO:0000313" key="5">
    <source>
        <dbReference type="EMBL" id="MFC5864012.1"/>
    </source>
</evidence>
<dbReference type="EC" id="1.2.4.-" evidence="5"/>
<dbReference type="Proteomes" id="UP001596091">
    <property type="component" value="Unassembled WGS sequence"/>
</dbReference>
<comment type="cofactor">
    <cofactor evidence="1">
        <name>thiamine diphosphate</name>
        <dbReference type="ChEBI" id="CHEBI:58937"/>
    </cofactor>
</comment>
<proteinExistence type="predicted"/>
<dbReference type="InterPro" id="IPR005475">
    <property type="entry name" value="Transketolase-like_Pyr-bd"/>
</dbReference>
<gene>
    <name evidence="5" type="ORF">ACFPT7_17030</name>
</gene>
<dbReference type="Gene3D" id="3.40.50.920">
    <property type="match status" value="1"/>
</dbReference>
<sequence length="329" mass="35677">MALVTYIGAITEALQEEMRRDERVFIIGEDVGVEGGVFRATKGLYEEFGAARVIDSPLAEGIIVSSAIGAALGGLRPVPEIQFSDFITPAMDALTQQAAKLRYRSGGSQTCPLTLRVCYGGGVGGGLYHSQTNTTWFAHEPGLIVVAPGTVADAKSMLKAAIRQDDPVVYFEHKKLYRSIKEELPDEGDFVTDLFHAAVRRPGKDMTLVTYGWTLQLSLQVAEKIHAETGAEIEVIDLRILNPLDHDTYLESLSKTGRLLIVHEDHKTLGIGAEIAATAAEQAFDCLAAPIVRVTAPDVPSIPFSSSLEKFYLPSVDKIVDSATKLLNY</sequence>
<dbReference type="InterPro" id="IPR029061">
    <property type="entry name" value="THDP-binding"/>
</dbReference>
<dbReference type="SMART" id="SM00861">
    <property type="entry name" value="Transket_pyr"/>
    <property type="match status" value="1"/>
</dbReference>
<keyword evidence="6" id="KW-1185">Reference proteome</keyword>
<dbReference type="InterPro" id="IPR033248">
    <property type="entry name" value="Transketolase_C"/>
</dbReference>
<dbReference type="Pfam" id="PF02780">
    <property type="entry name" value="Transketolase_C"/>
    <property type="match status" value="1"/>
</dbReference>
<evidence type="ECO:0000259" key="4">
    <source>
        <dbReference type="SMART" id="SM00861"/>
    </source>
</evidence>
<feature type="domain" description="Transketolase-like pyrimidine-binding" evidence="4">
    <location>
        <begin position="4"/>
        <end position="179"/>
    </location>
</feature>
<organism evidence="5 6">
    <name type="scientific">Acidicapsa dinghuensis</name>
    <dbReference type="NCBI Taxonomy" id="2218256"/>
    <lineage>
        <taxon>Bacteria</taxon>
        <taxon>Pseudomonadati</taxon>
        <taxon>Acidobacteriota</taxon>
        <taxon>Terriglobia</taxon>
        <taxon>Terriglobales</taxon>
        <taxon>Acidobacteriaceae</taxon>
        <taxon>Acidicapsa</taxon>
    </lineage>
</organism>
<dbReference type="PANTHER" id="PTHR43257">
    <property type="entry name" value="PYRUVATE DEHYDROGENASE E1 COMPONENT BETA SUBUNIT"/>
    <property type="match status" value="1"/>
</dbReference>
<evidence type="ECO:0000313" key="6">
    <source>
        <dbReference type="Proteomes" id="UP001596091"/>
    </source>
</evidence>
<name>A0ABW1EL38_9BACT</name>
<reference evidence="6" key="1">
    <citation type="journal article" date="2019" name="Int. J. Syst. Evol. Microbiol.">
        <title>The Global Catalogue of Microorganisms (GCM) 10K type strain sequencing project: providing services to taxonomists for standard genome sequencing and annotation.</title>
        <authorList>
            <consortium name="The Broad Institute Genomics Platform"/>
            <consortium name="The Broad Institute Genome Sequencing Center for Infectious Disease"/>
            <person name="Wu L."/>
            <person name="Ma J."/>
        </authorList>
    </citation>
    <scope>NUCLEOTIDE SEQUENCE [LARGE SCALE GENOMIC DNA]</scope>
    <source>
        <strain evidence="6">JCM 4087</strain>
    </source>
</reference>